<dbReference type="EMBL" id="FNUC01000003">
    <property type="protein sequence ID" value="SEE80179.1"/>
    <property type="molecule type" value="Genomic_DNA"/>
</dbReference>
<dbReference type="Proteomes" id="UP000181980">
    <property type="component" value="Unassembled WGS sequence"/>
</dbReference>
<dbReference type="OrthoDB" id="5183188at2"/>
<gene>
    <name evidence="2" type="ORF">SAMN04488561_2752</name>
</gene>
<reference evidence="3" key="1">
    <citation type="submission" date="2016-10" db="EMBL/GenBank/DDBJ databases">
        <authorList>
            <person name="Varghese N."/>
            <person name="Submissions S."/>
        </authorList>
    </citation>
    <scope>NUCLEOTIDE SEQUENCE [LARGE SCALE GENOMIC DNA]</scope>
    <source>
        <strain evidence="3">DSM 45237</strain>
    </source>
</reference>
<evidence type="ECO:0000313" key="3">
    <source>
        <dbReference type="Proteomes" id="UP000181980"/>
    </source>
</evidence>
<accession>A0A1H5LT22</accession>
<dbReference type="RefSeq" id="WP_069113461.1">
    <property type="nucleotide sequence ID" value="NZ_FNUC01000003.1"/>
</dbReference>
<protein>
    <submittedName>
        <fullName evidence="2">Uncharacterized protein</fullName>
    </submittedName>
</protein>
<sequence length="312" mass="32141">MTEPDEPLDLGVVGGGRDREPPEASGEPGQPRPARRRPGWRRWAAVAAAFAVGGVAGLVVAQARDDAGGYAGVELYGGPAQPIFTGQRPRGELSVHLLNAGDHAVEILGVEIDGTPATETAEPVPADPGAWVTFVQRGLQVDCAGPLPTSLAVRARTASGDERLVELAPPDEYEGLRGFWYLECQGQFQYGLQLRDSTVVSSGDGAVVLRLELANTGLDDLRLGAVAARAPGFGLTTGDDGGLVVPAGQSAFLTTTWTVTDCGPAMGASGGSVAVRVLHGDAETEQILVLPGSGFTALARLSGQACPATIQE</sequence>
<evidence type="ECO:0000256" key="1">
    <source>
        <dbReference type="SAM" id="MobiDB-lite"/>
    </source>
</evidence>
<name>A0A1H5LT22_9ACTN</name>
<dbReference type="STRING" id="561176.SAMN04488561_2752"/>
<feature type="region of interest" description="Disordered" evidence="1">
    <location>
        <begin position="1"/>
        <end position="38"/>
    </location>
</feature>
<evidence type="ECO:0000313" key="2">
    <source>
        <dbReference type="EMBL" id="SEE80179.1"/>
    </source>
</evidence>
<organism evidence="2 3">
    <name type="scientific">Jiangella alba</name>
    <dbReference type="NCBI Taxonomy" id="561176"/>
    <lineage>
        <taxon>Bacteria</taxon>
        <taxon>Bacillati</taxon>
        <taxon>Actinomycetota</taxon>
        <taxon>Actinomycetes</taxon>
        <taxon>Jiangellales</taxon>
        <taxon>Jiangellaceae</taxon>
        <taxon>Jiangella</taxon>
    </lineage>
</organism>
<proteinExistence type="predicted"/>
<keyword evidence="3" id="KW-1185">Reference proteome</keyword>
<dbReference type="AlphaFoldDB" id="A0A1H5LT22"/>